<dbReference type="NCBIfam" id="TIGR02887">
    <property type="entry name" value="spore_ger_x_C"/>
    <property type="match status" value="1"/>
</dbReference>
<dbReference type="InterPro" id="IPR008844">
    <property type="entry name" value="Spore_GerAC-like"/>
</dbReference>
<feature type="domain" description="Spore germination GerAC-like C-terminal" evidence="8">
    <location>
        <begin position="231"/>
        <end position="395"/>
    </location>
</feature>
<dbReference type="EMBL" id="JACXZA010000002">
    <property type="protein sequence ID" value="MBD3919325.1"/>
    <property type="molecule type" value="Genomic_DNA"/>
</dbReference>
<keyword evidence="11" id="KW-1185">Reference proteome</keyword>
<evidence type="ECO:0000256" key="5">
    <source>
        <dbReference type="ARBA" id="ARBA00023136"/>
    </source>
</evidence>
<comment type="subcellular location">
    <subcellularLocation>
        <location evidence="1">Membrane</location>
        <topology evidence="1">Lipid-anchor</topology>
    </subcellularLocation>
</comment>
<evidence type="ECO:0000259" key="8">
    <source>
        <dbReference type="Pfam" id="PF05504"/>
    </source>
</evidence>
<evidence type="ECO:0000256" key="1">
    <source>
        <dbReference type="ARBA" id="ARBA00004635"/>
    </source>
</evidence>
<keyword evidence="7" id="KW-0449">Lipoprotein</keyword>
<keyword evidence="6" id="KW-0564">Palmitate</keyword>
<dbReference type="InterPro" id="IPR046953">
    <property type="entry name" value="Spore_GerAC-like_C"/>
</dbReference>
<comment type="similarity">
    <text evidence="2">Belongs to the GerABKC lipoprotein family.</text>
</comment>
<dbReference type="Gene3D" id="3.30.300.210">
    <property type="entry name" value="Nutrient germinant receptor protein C, domain 3"/>
    <property type="match status" value="1"/>
</dbReference>
<evidence type="ECO:0000313" key="11">
    <source>
        <dbReference type="Proteomes" id="UP000609346"/>
    </source>
</evidence>
<evidence type="ECO:0000259" key="9">
    <source>
        <dbReference type="Pfam" id="PF25198"/>
    </source>
</evidence>
<reference evidence="10 11" key="1">
    <citation type="submission" date="2020-09" db="EMBL/GenBank/DDBJ databases">
        <title>Paenibacillus sp. strain PR3 16S rRNA gene Genome sequencing and assembly.</title>
        <authorList>
            <person name="Kim J."/>
        </authorList>
    </citation>
    <scope>NUCLEOTIDE SEQUENCE [LARGE SCALE GENOMIC DNA]</scope>
    <source>
        <strain evidence="10 11">PR3</strain>
    </source>
</reference>
<sequence>MTKRIGSESKTVPAKLRWKRTLQALTLISFLVLAGCWDRIEVNDLAIILATGVDTRGDQVEMTAQIFIPRKSGGGMGGSSSGETSSSGVTMIRTAVGSNVAEAMNRLQRKVSRNVFWGHCEVIVISEQASKQGLHQYLDFFLRFTQIREHAYVFSTDKKARDILALLPPLERSSAESLREMGNLKLGTHVTVLNLAQSIEGPSRSAVLSRMLILAPTSGQSKFISDPYVKGLSLIKGDHYVKTVTEPMSVGVLMLLNQLNNIIMPIDLDGNEGAVSIRLISMRTTLTPRIANNEWSMMIKVDAKGEVVLNTTTRSITDPHKNTMVEEQWKKKLTELAENALKLSQKQLKTDFFGFSIQFRRHYPRKWKSQKENWDATFENMKVDVRVDTLITSTGKSTDPQGVPGQSVH</sequence>
<dbReference type="InterPro" id="IPR038501">
    <property type="entry name" value="Spore_GerAC_C_sf"/>
</dbReference>
<gene>
    <name evidence="10" type="ORF">H8B09_11215</name>
</gene>
<name>A0ABR8MTP1_9BACL</name>
<evidence type="ECO:0000256" key="6">
    <source>
        <dbReference type="ARBA" id="ARBA00023139"/>
    </source>
</evidence>
<proteinExistence type="inferred from homology"/>
<feature type="domain" description="Spore germination protein N-terminal" evidence="9">
    <location>
        <begin position="38"/>
        <end position="209"/>
    </location>
</feature>
<comment type="caution">
    <text evidence="10">The sequence shown here is derived from an EMBL/GenBank/DDBJ whole genome shotgun (WGS) entry which is preliminary data.</text>
</comment>
<dbReference type="Pfam" id="PF25198">
    <property type="entry name" value="Spore_GerAC_N"/>
    <property type="match status" value="1"/>
</dbReference>
<evidence type="ECO:0000313" key="10">
    <source>
        <dbReference type="EMBL" id="MBD3919325.1"/>
    </source>
</evidence>
<keyword evidence="4" id="KW-0732">Signal</keyword>
<evidence type="ECO:0000256" key="2">
    <source>
        <dbReference type="ARBA" id="ARBA00007886"/>
    </source>
</evidence>
<dbReference type="PANTHER" id="PTHR35789:SF1">
    <property type="entry name" value="SPORE GERMINATION PROTEIN B3"/>
    <property type="match status" value="1"/>
</dbReference>
<dbReference type="Proteomes" id="UP000609346">
    <property type="component" value="Unassembled WGS sequence"/>
</dbReference>
<keyword evidence="3" id="KW-0309">Germination</keyword>
<evidence type="ECO:0000256" key="4">
    <source>
        <dbReference type="ARBA" id="ARBA00022729"/>
    </source>
</evidence>
<dbReference type="InterPro" id="IPR057336">
    <property type="entry name" value="GerAC_N"/>
</dbReference>
<keyword evidence="5" id="KW-0472">Membrane</keyword>
<dbReference type="Pfam" id="PF05504">
    <property type="entry name" value="Spore_GerAC"/>
    <property type="match status" value="1"/>
</dbReference>
<accession>A0ABR8MTP1</accession>
<dbReference type="RefSeq" id="WP_191203580.1">
    <property type="nucleotide sequence ID" value="NZ_JACXZA010000002.1"/>
</dbReference>
<dbReference type="PANTHER" id="PTHR35789">
    <property type="entry name" value="SPORE GERMINATION PROTEIN B3"/>
    <property type="match status" value="1"/>
</dbReference>
<evidence type="ECO:0000256" key="7">
    <source>
        <dbReference type="ARBA" id="ARBA00023288"/>
    </source>
</evidence>
<protein>
    <submittedName>
        <fullName evidence="10">Ger(X)C family spore germination protein</fullName>
    </submittedName>
</protein>
<evidence type="ECO:0000256" key="3">
    <source>
        <dbReference type="ARBA" id="ARBA00022544"/>
    </source>
</evidence>
<organism evidence="10 11">
    <name type="scientific">Paenibacillus terricola</name>
    <dbReference type="NCBI Taxonomy" id="2763503"/>
    <lineage>
        <taxon>Bacteria</taxon>
        <taxon>Bacillati</taxon>
        <taxon>Bacillota</taxon>
        <taxon>Bacilli</taxon>
        <taxon>Bacillales</taxon>
        <taxon>Paenibacillaceae</taxon>
        <taxon>Paenibacillus</taxon>
    </lineage>
</organism>